<sequence>MYLQGFLVLLWSLCGYYRYSVMLLSFFVIASYFTLFLFSLIYFVLEIIKLKLSNEKNFSRFWRPSHFKRWKFTLSLYFL</sequence>
<organism evidence="2">
    <name type="scientific">Solanum chacoense</name>
    <name type="common">Chaco potato</name>
    <dbReference type="NCBI Taxonomy" id="4108"/>
    <lineage>
        <taxon>Eukaryota</taxon>
        <taxon>Viridiplantae</taxon>
        <taxon>Streptophyta</taxon>
        <taxon>Embryophyta</taxon>
        <taxon>Tracheophyta</taxon>
        <taxon>Spermatophyta</taxon>
        <taxon>Magnoliopsida</taxon>
        <taxon>eudicotyledons</taxon>
        <taxon>Gunneridae</taxon>
        <taxon>Pentapetalae</taxon>
        <taxon>asterids</taxon>
        <taxon>lamiids</taxon>
        <taxon>Solanales</taxon>
        <taxon>Solanaceae</taxon>
        <taxon>Solanoideae</taxon>
        <taxon>Solaneae</taxon>
        <taxon>Solanum</taxon>
    </lineage>
</organism>
<accession>A0A0V0HSN3</accession>
<dbReference type="EMBL" id="GEDG01016359">
    <property type="protein sequence ID" value="JAP22630.1"/>
    <property type="molecule type" value="Transcribed_RNA"/>
</dbReference>
<protein>
    <submittedName>
        <fullName evidence="2">Putative ovule protein</fullName>
    </submittedName>
</protein>
<reference evidence="2" key="1">
    <citation type="submission" date="2015-12" db="EMBL/GenBank/DDBJ databases">
        <title>Gene expression during late stages of embryo sac development: a critical building block for successful pollen-pistil interactions.</title>
        <authorList>
            <person name="Liu Y."/>
            <person name="Joly V."/>
            <person name="Sabar M."/>
            <person name="Matton D.P."/>
        </authorList>
    </citation>
    <scope>NUCLEOTIDE SEQUENCE</scope>
</reference>
<name>A0A0V0HSN3_SOLCH</name>
<evidence type="ECO:0000313" key="2">
    <source>
        <dbReference type="EMBL" id="JAP22630.1"/>
    </source>
</evidence>
<dbReference type="AlphaFoldDB" id="A0A0V0HSN3"/>
<proteinExistence type="predicted"/>
<keyword evidence="1" id="KW-1133">Transmembrane helix</keyword>
<feature type="transmembrane region" description="Helical" evidence="1">
    <location>
        <begin position="20"/>
        <end position="45"/>
    </location>
</feature>
<keyword evidence="1" id="KW-0472">Membrane</keyword>
<keyword evidence="1" id="KW-0812">Transmembrane</keyword>
<evidence type="ECO:0000256" key="1">
    <source>
        <dbReference type="SAM" id="Phobius"/>
    </source>
</evidence>